<protein>
    <submittedName>
        <fullName evidence="5">5'-deoxyadenosine deaminase</fullName>
        <ecNumber evidence="5">3.5.4.28</ecNumber>
    </submittedName>
</protein>
<feature type="compositionally biased region" description="Low complexity" evidence="2">
    <location>
        <begin position="1208"/>
        <end position="1239"/>
    </location>
</feature>
<dbReference type="Gene3D" id="2.30.40.10">
    <property type="entry name" value="Urease, subunit C, domain 1"/>
    <property type="match status" value="1"/>
</dbReference>
<dbReference type="NCBIfam" id="TIGR03314">
    <property type="entry name" value="Se_ssnA"/>
    <property type="match status" value="1"/>
</dbReference>
<dbReference type="Gene3D" id="3.20.20.140">
    <property type="entry name" value="Metal-dependent hydrolases"/>
    <property type="match status" value="1"/>
</dbReference>
<feature type="region of interest" description="Disordered" evidence="2">
    <location>
        <begin position="1980"/>
        <end position="2086"/>
    </location>
</feature>
<feature type="compositionally biased region" description="Basic and acidic residues" evidence="2">
    <location>
        <begin position="2065"/>
        <end position="2077"/>
    </location>
</feature>
<dbReference type="GO" id="GO:0050270">
    <property type="term" value="F:S-adenosylhomocysteine deaminase activity"/>
    <property type="evidence" value="ECO:0007669"/>
    <property type="project" value="UniProtKB-EC"/>
</dbReference>
<dbReference type="InterPro" id="IPR006680">
    <property type="entry name" value="Amidohydro-rel"/>
</dbReference>
<dbReference type="Pfam" id="PF01979">
    <property type="entry name" value="Amidohydro_1"/>
    <property type="match status" value="1"/>
</dbReference>
<organism evidence="5 6">
    <name type="scientific">Blattamonas nauphoetae</name>
    <dbReference type="NCBI Taxonomy" id="2049346"/>
    <lineage>
        <taxon>Eukaryota</taxon>
        <taxon>Metamonada</taxon>
        <taxon>Preaxostyla</taxon>
        <taxon>Oxymonadida</taxon>
        <taxon>Blattamonas</taxon>
    </lineage>
</organism>
<dbReference type="EC" id="3.5.4.28" evidence="5"/>
<dbReference type="InterPro" id="IPR050287">
    <property type="entry name" value="MTA/SAH_deaminase"/>
</dbReference>
<dbReference type="EMBL" id="JARBJD010000082">
    <property type="protein sequence ID" value="KAK2954077.1"/>
    <property type="molecule type" value="Genomic_DNA"/>
</dbReference>
<feature type="compositionally biased region" description="Low complexity" evidence="2">
    <location>
        <begin position="1073"/>
        <end position="1147"/>
    </location>
</feature>
<dbReference type="SUPFAM" id="SSF51556">
    <property type="entry name" value="Metallo-dependent hydrolases"/>
    <property type="match status" value="1"/>
</dbReference>
<proteinExistence type="predicted"/>
<keyword evidence="3" id="KW-1133">Transmembrane helix</keyword>
<dbReference type="InterPro" id="IPR011059">
    <property type="entry name" value="Metal-dep_hydrolase_composite"/>
</dbReference>
<sequence length="2086" mass="230795">MSSPQILVIHNGRVLTLGDSPRVIENGAVSIDRSTGRIIAVDESAKILEAHKNAELIDAEGKVVMPGFICAHTHFYSVFSRGFALPEAPAKTFLEVLQRLWWRLDKALNMEDTYMSAMACTIQAVKCGTTTLIDHHAAPNAIPGSLDEIAKATTGAGIRACLCYEVTDRNSLEEAEAGVSENISFIQRCVKEQNPLLAASFGLHASFTVGDKTMESICRRLRREVPPEQFGIHIHVAEGLYDQDQCQDRCHKTVVSRLNELGLLGPRTICAHCVYVTPEDEDTLKQTDTIIAHNPSSNMNNAVGFANVKRMLDKGILVGMGTDGMSQDMISEFKTGYCGHKLEARDPSVMGWELGQLLFANNAKIAERFFGFPIGHLTPGAAGDVVILDYDPPTPITPGNWPWHFMFGVSACDVNSTIVGGKVLMRNHVLNLPQPHSFHVLSDHHLLIPPNGEYNLDIVFQAQDFQEFCGEITFSSQGQILTIPCKATPLFTGLAPPPVISFGEVNVNEIKQFEFPFSSQNQFDYQFTVNTTNLHPSVKVTPLSGTVSFEGVTIKAILSCPADTLPQNLGRFHIQGPFIRTLTCVCECVPVGELLEEDPSQTRQSSFTGISPVLLLTRPKRLPSSQIPSSHRHHKGHRSKHKIRPHVEDVEDIGKIIANRPCPSESMQSVIEGHFNVWNERPETLYTERLPPPAHFDDEHQNLGIHITDHRIIIIQNQHGEKTQKKLSLLYIWRQRGGDSMRRAQFWEDQRMALSILHPYSDSNVFVSPTNLDFYFEKIGEKVTVQFTIENKTSQPLHIRFELPQNSSFLLNKEPKLVLEPSRDYPFFPTFVSTQPTLVRDMMNLIVKSATIQMPITVRPIYTGPVLPPIVQFGEWKGEEFFSKSYTFQSPHDVEYPFHFDTRALVPNVTIVPVDGVITIRGINVTITVSEMHTLSSSGLGSLIMTGVGIRPCSTVFECIIPVEKDNKPVVSVIPASLSTLRSKSHRLHSSSRHRHRKRKKGETKDGDLTTLSSLSGRTSLSSTLSSSNLTSGIFFSSFDSPLPSSDPSSRTTSSIPASSSFLLSSSTTIDQTRSFTASTTQTTSRTGSTDPTTISSTQPLSSLKSSSLVSSTQNPSSHTSSAYQTHSSSMPSSSSNLQSSTPPLSSFASQLISSLTTRSTDPTTTNTDTTKSGLPTSYPSTLTPTTTSSTLPTTEQTSSGTMDVIKTDPPTTTTSNTNDTLQTSTLSSDPISSLPQSLSDLQQSNTLTWPLNPIAMPQIEGVTVIIPPTKPPPLPTFVNSFTENPTANLQRMQNNQSTPSNPFQTHESLSAGKPIMTGTTRTSDMTSTTGTTSHHSSSRFSYSSYSNQTNTQSNSNRIELHRHRPLRHEKQSHSNSDLSSFSSFFSTSSFSSEFSATESSISASPNNKSEQENVGPIRRYAKPGVFVYTADGSNLPLRGEPPSTKSTLSEGFPLVFSCIAEIDVKWTSPGFRLFDINHPHHRAIVSSSLDSMFYYDTHEHCLTHPGTLAHPSLAKAVPLSLVERIMRMFGAVVADAEKVNGKESQRVKVTNACISFSFFGLFTAIFLSFIVDTFYAGGYGTQVKKAYTPSNCTLLSYSQIRAPSSLYESTKGLCIHRFEVLMLIPQPAGEEPQFQQTSILELTSGECTPESRKATNWPVQNSNSPDLLEVTGISFRRGKLRSRGQPQNQSEYSSSNAETRVCFFSKAINPQTVLTQNELFNSIPSPPSHLPSLPFFSSIFGSKTPQLPQDHLINTPTSDISHHTDNQPSLTTLAYASLTQPGGPMLRLVTSLSFFEWFLAIILSIFPAIILIPIIIWLPYLTYRGIRKIFCCCPRVEPALFPNMANLANLEDPLDEAPEQAEPPAERPAEIEETREQRRQRLEERREARRAAQRAEQRAIEEANQRADEGANERTNRRTGEQTNRQEQERAPQRATERQEPLTLGANGIWGGEEEEDEATMIAMQLSMIDAIYRQQGEQARERLAEANQREGRSNEQEQRENKNKEETKPTSEPKSIVEETVVHEEQPKSHQTQTQQTPSQTTVQSQPTTTPTQSSSVSNAHQPPEREMNDAERARLARLARLGL</sequence>
<dbReference type="PANTHER" id="PTHR43794">
    <property type="entry name" value="AMINOHYDROLASE SSNA-RELATED"/>
    <property type="match status" value="1"/>
</dbReference>
<feature type="compositionally biased region" description="Basic and acidic residues" evidence="2">
    <location>
        <begin position="1865"/>
        <end position="1941"/>
    </location>
</feature>
<keyword evidence="3" id="KW-0812">Transmembrane</keyword>
<keyword evidence="6" id="KW-1185">Reference proteome</keyword>
<feature type="region of interest" description="Disordered" evidence="2">
    <location>
        <begin position="1292"/>
        <end position="1357"/>
    </location>
</feature>
<evidence type="ECO:0000313" key="6">
    <source>
        <dbReference type="Proteomes" id="UP001281761"/>
    </source>
</evidence>
<feature type="transmembrane region" description="Helical" evidence="3">
    <location>
        <begin position="1795"/>
        <end position="1821"/>
    </location>
</feature>
<keyword evidence="1 5" id="KW-0378">Hydrolase</keyword>
<feature type="region of interest" description="Disordered" evidence="2">
    <location>
        <begin position="1856"/>
        <end position="1952"/>
    </location>
</feature>
<dbReference type="CDD" id="cd01298">
    <property type="entry name" value="ATZ_TRZ_like"/>
    <property type="match status" value="1"/>
</dbReference>
<feature type="region of interest" description="Disordered" evidence="2">
    <location>
        <begin position="982"/>
        <end position="1013"/>
    </location>
</feature>
<keyword evidence="3" id="KW-0472">Membrane</keyword>
<evidence type="ECO:0000256" key="2">
    <source>
        <dbReference type="SAM" id="MobiDB-lite"/>
    </source>
</evidence>
<feature type="region of interest" description="Disordered" evidence="2">
    <location>
        <begin position="1073"/>
        <end position="1239"/>
    </location>
</feature>
<dbReference type="SUPFAM" id="SSF51338">
    <property type="entry name" value="Composite domain of metallo-dependent hydrolases"/>
    <property type="match status" value="1"/>
</dbReference>
<feature type="compositionally biased region" description="Basic residues" evidence="2">
    <location>
        <begin position="630"/>
        <end position="642"/>
    </location>
</feature>
<evidence type="ECO:0000313" key="5">
    <source>
        <dbReference type="EMBL" id="KAK2954077.1"/>
    </source>
</evidence>
<feature type="compositionally biased region" description="Low complexity" evidence="2">
    <location>
        <begin position="2033"/>
        <end position="2060"/>
    </location>
</feature>
<reference evidence="5 6" key="1">
    <citation type="journal article" date="2022" name="bioRxiv">
        <title>Genomics of Preaxostyla Flagellates Illuminates Evolutionary Transitions and the Path Towards Mitochondrial Loss.</title>
        <authorList>
            <person name="Novak L.V.F."/>
            <person name="Treitli S.C."/>
            <person name="Pyrih J."/>
            <person name="Halakuc P."/>
            <person name="Pipaliya S.V."/>
            <person name="Vacek V."/>
            <person name="Brzon O."/>
            <person name="Soukal P."/>
            <person name="Eme L."/>
            <person name="Dacks J.B."/>
            <person name="Karnkowska A."/>
            <person name="Elias M."/>
            <person name="Hampl V."/>
        </authorList>
    </citation>
    <scope>NUCLEOTIDE SEQUENCE [LARGE SCALE GENOMIC DNA]</scope>
    <source>
        <strain evidence="5">NAU3</strain>
        <tissue evidence="5">Gut</tissue>
    </source>
</reference>
<feature type="compositionally biased region" description="Basic residues" evidence="2">
    <location>
        <begin position="983"/>
        <end position="1002"/>
    </location>
</feature>
<accession>A0ABQ9XRC6</accession>
<feature type="domain" description="Amidohydrolase-related" evidence="4">
    <location>
        <begin position="63"/>
        <end position="423"/>
    </location>
</feature>
<evidence type="ECO:0000256" key="1">
    <source>
        <dbReference type="ARBA" id="ARBA00022801"/>
    </source>
</evidence>
<gene>
    <name evidence="5" type="ORF">BLNAU_10894</name>
</gene>
<feature type="compositionally biased region" description="Low complexity" evidence="2">
    <location>
        <begin position="1154"/>
        <end position="1200"/>
    </location>
</feature>
<dbReference type="NCBIfam" id="NF005540">
    <property type="entry name" value="PRK07203.1"/>
    <property type="match status" value="1"/>
</dbReference>
<feature type="region of interest" description="Disordered" evidence="2">
    <location>
        <begin position="622"/>
        <end position="642"/>
    </location>
</feature>
<dbReference type="Proteomes" id="UP001281761">
    <property type="component" value="Unassembled WGS sequence"/>
</dbReference>
<evidence type="ECO:0000259" key="4">
    <source>
        <dbReference type="Pfam" id="PF01979"/>
    </source>
</evidence>
<evidence type="ECO:0000256" key="3">
    <source>
        <dbReference type="SAM" id="Phobius"/>
    </source>
</evidence>
<name>A0ABQ9XRC6_9EUKA</name>
<comment type="caution">
    <text evidence="5">The sequence shown here is derived from an EMBL/GenBank/DDBJ whole genome shotgun (WGS) entry which is preliminary data.</text>
</comment>
<feature type="compositionally biased region" description="Basic and acidic residues" evidence="2">
    <location>
        <begin position="1980"/>
        <end position="2030"/>
    </location>
</feature>
<dbReference type="PANTHER" id="PTHR43794:SF11">
    <property type="entry name" value="AMIDOHYDROLASE-RELATED DOMAIN-CONTAINING PROTEIN"/>
    <property type="match status" value="1"/>
</dbReference>
<feature type="compositionally biased region" description="Low complexity" evidence="2">
    <location>
        <begin position="1317"/>
        <end position="1357"/>
    </location>
</feature>
<feature type="transmembrane region" description="Helical" evidence="3">
    <location>
        <begin position="1555"/>
        <end position="1576"/>
    </location>
</feature>
<feature type="compositionally biased region" description="Polar residues" evidence="2">
    <location>
        <begin position="1292"/>
        <end position="1309"/>
    </location>
</feature>
<dbReference type="InterPro" id="IPR017700">
    <property type="entry name" value="Aminohydrolase_SsnA"/>
</dbReference>
<dbReference type="InterPro" id="IPR032466">
    <property type="entry name" value="Metal_Hydrolase"/>
</dbReference>